<dbReference type="InterPro" id="IPR000792">
    <property type="entry name" value="Tscrpt_reg_LuxR_C"/>
</dbReference>
<dbReference type="AlphaFoldDB" id="A0A191WHN3"/>
<dbReference type="PRINTS" id="PR00038">
    <property type="entry name" value="HTHLUXR"/>
</dbReference>
<dbReference type="PANTHER" id="PTHR44688">
    <property type="entry name" value="DNA-BINDING TRANSCRIPTIONAL ACTIVATOR DEVR_DOSR"/>
    <property type="match status" value="1"/>
</dbReference>
<feature type="domain" description="HTH luxR-type" evidence="4">
    <location>
        <begin position="1"/>
        <end position="66"/>
    </location>
</feature>
<dbReference type="STRING" id="453304.ATC03_14915"/>
<dbReference type="Gene3D" id="1.10.10.10">
    <property type="entry name" value="Winged helix-like DNA-binding domain superfamily/Winged helix DNA-binding domain"/>
    <property type="match status" value="1"/>
</dbReference>
<keyword evidence="6" id="KW-1185">Reference proteome</keyword>
<dbReference type="PROSITE" id="PS00622">
    <property type="entry name" value="HTH_LUXR_1"/>
    <property type="match status" value="1"/>
</dbReference>
<evidence type="ECO:0000313" key="6">
    <source>
        <dbReference type="Proteomes" id="UP000078437"/>
    </source>
</evidence>
<dbReference type="Pfam" id="PF00196">
    <property type="entry name" value="GerE"/>
    <property type="match status" value="1"/>
</dbReference>
<gene>
    <name evidence="5" type="ORF">ATC03_14915</name>
</gene>
<dbReference type="SUPFAM" id="SSF46894">
    <property type="entry name" value="C-terminal effector domain of the bipartite response regulators"/>
    <property type="match status" value="1"/>
</dbReference>
<accession>A0A191WHN3</accession>
<dbReference type="PROSITE" id="PS50043">
    <property type="entry name" value="HTH_LUXR_2"/>
    <property type="match status" value="1"/>
</dbReference>
<dbReference type="GO" id="GO:0003677">
    <property type="term" value="F:DNA binding"/>
    <property type="evidence" value="ECO:0007669"/>
    <property type="project" value="UniProtKB-KW"/>
</dbReference>
<keyword evidence="1" id="KW-0805">Transcription regulation</keyword>
<dbReference type="RefSeq" id="WP_067878749.1">
    <property type="nucleotide sequence ID" value="NZ_CP013979.1"/>
</dbReference>
<reference evidence="5 6" key="1">
    <citation type="journal article" date="2016" name="Int. J. Syst. Evol. Microbiol.">
        <title>Agromyces aureus sp. nov., isolated from the rhizosphere of Salix caprea L. grown in a heavy-metal-contaminated soil.</title>
        <authorList>
            <person name="Corretto E."/>
            <person name="Antonielli L."/>
            <person name="Sessitsch A."/>
            <person name="Compant S."/>
            <person name="Gorfer M."/>
            <person name="Kuffner M."/>
            <person name="Brader G."/>
        </authorList>
    </citation>
    <scope>NUCLEOTIDE SEQUENCE [LARGE SCALE GENOMIC DNA]</scope>
    <source>
        <strain evidence="5 6">AR33</strain>
    </source>
</reference>
<dbReference type="CDD" id="cd06170">
    <property type="entry name" value="LuxR_C_like"/>
    <property type="match status" value="1"/>
</dbReference>
<protein>
    <recommendedName>
        <fullName evidence="4">HTH luxR-type domain-containing protein</fullName>
    </recommendedName>
</protein>
<keyword evidence="3" id="KW-0804">Transcription</keyword>
<evidence type="ECO:0000256" key="3">
    <source>
        <dbReference type="ARBA" id="ARBA00023163"/>
    </source>
</evidence>
<dbReference type="SMART" id="SM00421">
    <property type="entry name" value="HTH_LUXR"/>
    <property type="match status" value="1"/>
</dbReference>
<dbReference type="EMBL" id="CP013979">
    <property type="protein sequence ID" value="ANJ27810.1"/>
    <property type="molecule type" value="Genomic_DNA"/>
</dbReference>
<evidence type="ECO:0000256" key="1">
    <source>
        <dbReference type="ARBA" id="ARBA00023015"/>
    </source>
</evidence>
<dbReference type="InterPro" id="IPR016032">
    <property type="entry name" value="Sig_transdc_resp-reg_C-effctor"/>
</dbReference>
<dbReference type="GO" id="GO:0006355">
    <property type="term" value="P:regulation of DNA-templated transcription"/>
    <property type="evidence" value="ECO:0007669"/>
    <property type="project" value="InterPro"/>
</dbReference>
<name>A0A191WHN3_9MICO</name>
<dbReference type="Proteomes" id="UP000078437">
    <property type="component" value="Chromosome"/>
</dbReference>
<dbReference type="KEGG" id="agy:ATC03_14915"/>
<organism evidence="5 6">
    <name type="scientific">Agromyces aureus</name>
    <dbReference type="NCBI Taxonomy" id="453304"/>
    <lineage>
        <taxon>Bacteria</taxon>
        <taxon>Bacillati</taxon>
        <taxon>Actinomycetota</taxon>
        <taxon>Actinomycetes</taxon>
        <taxon>Micrococcales</taxon>
        <taxon>Microbacteriaceae</taxon>
        <taxon>Agromyces</taxon>
    </lineage>
</organism>
<evidence type="ECO:0000259" key="4">
    <source>
        <dbReference type="PROSITE" id="PS50043"/>
    </source>
</evidence>
<dbReference type="PANTHER" id="PTHR44688:SF16">
    <property type="entry name" value="DNA-BINDING TRANSCRIPTIONAL ACTIVATOR DEVR_DOSR"/>
    <property type="match status" value="1"/>
</dbReference>
<reference evidence="6" key="2">
    <citation type="submission" date="2016-01" db="EMBL/GenBank/DDBJ databases">
        <title>Complete genome sequence of Agromyces aureus AR33T and comparison with related organisms.</title>
        <authorList>
            <person name="Corretto E."/>
            <person name="Antonielli L."/>
            <person name="Sessitsch A."/>
            <person name="Brader G."/>
        </authorList>
    </citation>
    <scope>NUCLEOTIDE SEQUENCE [LARGE SCALE GENOMIC DNA]</scope>
    <source>
        <strain evidence="6">AR33</strain>
    </source>
</reference>
<proteinExistence type="predicted"/>
<sequence length="68" mass="7514">MPDELSVLTAREKDVATLLVSGYSYAQIAKQLYLSRSTVSYHLSNIYAKTGVESRHGLTQLVRGELIA</sequence>
<evidence type="ECO:0000256" key="2">
    <source>
        <dbReference type="ARBA" id="ARBA00023125"/>
    </source>
</evidence>
<keyword evidence="2" id="KW-0238">DNA-binding</keyword>
<evidence type="ECO:0000313" key="5">
    <source>
        <dbReference type="EMBL" id="ANJ27810.1"/>
    </source>
</evidence>
<dbReference type="InterPro" id="IPR036388">
    <property type="entry name" value="WH-like_DNA-bd_sf"/>
</dbReference>